<dbReference type="Proteomes" id="UP000054785">
    <property type="component" value="Unassembled WGS sequence"/>
</dbReference>
<dbReference type="EMBL" id="LNYC01000021">
    <property type="protein sequence ID" value="KTD02120.1"/>
    <property type="molecule type" value="Genomic_DNA"/>
</dbReference>
<dbReference type="Gene3D" id="1.10.238.160">
    <property type="match status" value="1"/>
</dbReference>
<sequence length="66" mass="8286">MEQIRFKQQVLFIKDVEQIIGRHRMTLRRWWVQGKFPKPFKLNDSMLSWHHDVIEEWVNRQRHDSV</sequence>
<evidence type="ECO:0000313" key="2">
    <source>
        <dbReference type="Proteomes" id="UP000054785"/>
    </source>
</evidence>
<dbReference type="InterPro" id="IPR010260">
    <property type="entry name" value="AlpA"/>
</dbReference>
<protein>
    <submittedName>
        <fullName evidence="1">Prophage regulatory protein-like protein</fullName>
    </submittedName>
</protein>
<dbReference type="RefSeq" id="WP_028386348.1">
    <property type="nucleotide sequence ID" value="NZ_CAAAHN010000014.1"/>
</dbReference>
<comment type="caution">
    <text evidence="1">The sequence shown here is derived from an EMBL/GenBank/DDBJ whole genome shotgun (WGS) entry which is preliminary data.</text>
</comment>
<evidence type="ECO:0000313" key="1">
    <source>
        <dbReference type="EMBL" id="KTD02120.1"/>
    </source>
</evidence>
<dbReference type="AlphaFoldDB" id="A0A0W0U2L1"/>
<reference evidence="1 2" key="1">
    <citation type="submission" date="2015-11" db="EMBL/GenBank/DDBJ databases">
        <title>Genomic analysis of 38 Legionella species identifies large and diverse effector repertoires.</title>
        <authorList>
            <person name="Burstein D."/>
            <person name="Amaro F."/>
            <person name="Zusman T."/>
            <person name="Lifshitz Z."/>
            <person name="Cohen O."/>
            <person name="Gilbert J.A."/>
            <person name="Pupko T."/>
            <person name="Shuman H.A."/>
            <person name="Segal G."/>
        </authorList>
    </citation>
    <scope>NUCLEOTIDE SEQUENCE [LARGE SCALE GENOMIC DNA]</scope>
    <source>
        <strain evidence="1 2">ATCC 49504</strain>
    </source>
</reference>
<accession>A0A0W0U2L1</accession>
<dbReference type="Pfam" id="PF05930">
    <property type="entry name" value="Phage_AlpA"/>
    <property type="match status" value="1"/>
</dbReference>
<keyword evidence="2" id="KW-1185">Reference proteome</keyword>
<organism evidence="1 2">
    <name type="scientific">Legionella geestiana</name>
    <dbReference type="NCBI Taxonomy" id="45065"/>
    <lineage>
        <taxon>Bacteria</taxon>
        <taxon>Pseudomonadati</taxon>
        <taxon>Pseudomonadota</taxon>
        <taxon>Gammaproteobacteria</taxon>
        <taxon>Legionellales</taxon>
        <taxon>Legionellaceae</taxon>
        <taxon>Legionella</taxon>
    </lineage>
</organism>
<proteinExistence type="predicted"/>
<dbReference type="PATRIC" id="fig|45065.4.peg.796"/>
<dbReference type="OrthoDB" id="5298532at2"/>
<gene>
    <name evidence="1" type="ORF">Lgee_0745</name>
</gene>
<name>A0A0W0U2L1_9GAMM</name>